<keyword evidence="2" id="KW-0274">FAD</keyword>
<dbReference type="GO" id="GO:0016491">
    <property type="term" value="F:oxidoreductase activity"/>
    <property type="evidence" value="ECO:0007669"/>
    <property type="project" value="UniProtKB-KW"/>
</dbReference>
<dbReference type="Proteomes" id="UP000807825">
    <property type="component" value="Unassembled WGS sequence"/>
</dbReference>
<dbReference type="Gene3D" id="3.30.43.10">
    <property type="entry name" value="Uridine Diphospho-n-acetylenolpyruvylglucosamine Reductase, domain 2"/>
    <property type="match status" value="1"/>
</dbReference>
<dbReference type="InterPro" id="IPR036683">
    <property type="entry name" value="CO_DH_flav_C_dom_sf"/>
</dbReference>
<dbReference type="InterPro" id="IPR016166">
    <property type="entry name" value="FAD-bd_PCMH"/>
</dbReference>
<protein>
    <submittedName>
        <fullName evidence="5">Xanthine dehydrogenase family protein subunit M</fullName>
    </submittedName>
</protein>
<dbReference type="Pfam" id="PF00941">
    <property type="entry name" value="FAD_binding_5"/>
    <property type="match status" value="1"/>
</dbReference>
<dbReference type="InterPro" id="IPR036318">
    <property type="entry name" value="FAD-bd_PCMH-like_sf"/>
</dbReference>
<keyword evidence="1" id="KW-0285">Flavoprotein</keyword>
<dbReference type="SUPFAM" id="SSF55447">
    <property type="entry name" value="CO dehydrogenase flavoprotein C-terminal domain-like"/>
    <property type="match status" value="1"/>
</dbReference>
<dbReference type="SMART" id="SM01092">
    <property type="entry name" value="CO_deh_flav_C"/>
    <property type="match status" value="1"/>
</dbReference>
<gene>
    <name evidence="5" type="ORF">HY912_23890</name>
</gene>
<dbReference type="AlphaFoldDB" id="A0A9D6V631"/>
<dbReference type="Pfam" id="PF03450">
    <property type="entry name" value="CO_deh_flav_C"/>
    <property type="match status" value="1"/>
</dbReference>
<dbReference type="InterPro" id="IPR016169">
    <property type="entry name" value="FAD-bd_PCMH_sub2"/>
</dbReference>
<dbReference type="GO" id="GO:0071949">
    <property type="term" value="F:FAD binding"/>
    <property type="evidence" value="ECO:0007669"/>
    <property type="project" value="InterPro"/>
</dbReference>
<dbReference type="PANTHER" id="PTHR42659">
    <property type="entry name" value="XANTHINE DEHYDROGENASE SUBUNIT C-RELATED"/>
    <property type="match status" value="1"/>
</dbReference>
<evidence type="ECO:0000256" key="1">
    <source>
        <dbReference type="ARBA" id="ARBA00022630"/>
    </source>
</evidence>
<dbReference type="EMBL" id="JACRDE010000622">
    <property type="protein sequence ID" value="MBI5252548.1"/>
    <property type="molecule type" value="Genomic_DNA"/>
</dbReference>
<evidence type="ECO:0000313" key="5">
    <source>
        <dbReference type="EMBL" id="MBI5252548.1"/>
    </source>
</evidence>
<dbReference type="InterPro" id="IPR016167">
    <property type="entry name" value="FAD-bd_PCMH_sub1"/>
</dbReference>
<organism evidence="5 6">
    <name type="scientific">Desulfomonile tiedjei</name>
    <dbReference type="NCBI Taxonomy" id="2358"/>
    <lineage>
        <taxon>Bacteria</taxon>
        <taxon>Pseudomonadati</taxon>
        <taxon>Thermodesulfobacteriota</taxon>
        <taxon>Desulfomonilia</taxon>
        <taxon>Desulfomonilales</taxon>
        <taxon>Desulfomonilaceae</taxon>
        <taxon>Desulfomonile</taxon>
    </lineage>
</organism>
<dbReference type="SUPFAM" id="SSF56176">
    <property type="entry name" value="FAD-binding/transporter-associated domain-like"/>
    <property type="match status" value="1"/>
</dbReference>
<comment type="caution">
    <text evidence="5">The sequence shown here is derived from an EMBL/GenBank/DDBJ whole genome shotgun (WGS) entry which is preliminary data.</text>
</comment>
<name>A0A9D6V631_9BACT</name>
<dbReference type="Gene3D" id="3.30.390.50">
    <property type="entry name" value="CO dehydrogenase flavoprotein, C-terminal domain"/>
    <property type="match status" value="1"/>
</dbReference>
<keyword evidence="3" id="KW-0560">Oxidoreductase</keyword>
<evidence type="ECO:0000313" key="6">
    <source>
        <dbReference type="Proteomes" id="UP000807825"/>
    </source>
</evidence>
<sequence length="284" mass="30743">MRQVSLPRTLGELWAVLQRQPHSAVYAGGTDLFVKIRDGQLNPESLVCLERLTELQGVQDNGDELFIGAATTHSKLIVAESVREHLRVLVKAASVLGSPPIRHMGTIGGNIVTASPAGDTLPALYVLSAEVEIRHCEGSKRIPINEFIIGPGTVDLAKGEILAGVWLRKHQGWNLSHYEKIGRRKAQACAIASMAAVLELTETGKVKRARLAWGSVGPTVITSEGVENALIGEQLSLEVLKNAGTMLDKAISPIYDIRAGADYRRMVSKAMLLRLNDYACGTTY</sequence>
<dbReference type="Gene3D" id="3.30.465.10">
    <property type="match status" value="1"/>
</dbReference>
<feature type="domain" description="FAD-binding PCMH-type" evidence="4">
    <location>
        <begin position="1"/>
        <end position="172"/>
    </location>
</feature>
<accession>A0A9D6V631</accession>
<dbReference type="PANTHER" id="PTHR42659:SF2">
    <property type="entry name" value="XANTHINE DEHYDROGENASE SUBUNIT C-RELATED"/>
    <property type="match status" value="1"/>
</dbReference>
<evidence type="ECO:0000256" key="2">
    <source>
        <dbReference type="ARBA" id="ARBA00022827"/>
    </source>
</evidence>
<reference evidence="5" key="1">
    <citation type="submission" date="2020-07" db="EMBL/GenBank/DDBJ databases">
        <title>Huge and variable diversity of episymbiotic CPR bacteria and DPANN archaea in groundwater ecosystems.</title>
        <authorList>
            <person name="He C.Y."/>
            <person name="Keren R."/>
            <person name="Whittaker M."/>
            <person name="Farag I.F."/>
            <person name="Doudna J."/>
            <person name="Cate J.H.D."/>
            <person name="Banfield J.F."/>
        </authorList>
    </citation>
    <scope>NUCLEOTIDE SEQUENCE</scope>
    <source>
        <strain evidence="5">NC_groundwater_1664_Pr3_B-0.1um_52_9</strain>
    </source>
</reference>
<dbReference type="PROSITE" id="PS51387">
    <property type="entry name" value="FAD_PCMH"/>
    <property type="match status" value="1"/>
</dbReference>
<evidence type="ECO:0000256" key="3">
    <source>
        <dbReference type="ARBA" id="ARBA00023002"/>
    </source>
</evidence>
<dbReference type="InterPro" id="IPR051312">
    <property type="entry name" value="Diverse_Substr_Oxidored"/>
</dbReference>
<proteinExistence type="predicted"/>
<dbReference type="InterPro" id="IPR002346">
    <property type="entry name" value="Mopterin_DH_FAD-bd"/>
</dbReference>
<evidence type="ECO:0000259" key="4">
    <source>
        <dbReference type="PROSITE" id="PS51387"/>
    </source>
</evidence>
<dbReference type="InterPro" id="IPR005107">
    <property type="entry name" value="CO_DH_flav_C"/>
</dbReference>